<name>E1R3K4_SEDSS</name>
<proteinExistence type="predicted"/>
<keyword evidence="2" id="KW-1185">Reference proteome</keyword>
<evidence type="ECO:0000313" key="1">
    <source>
        <dbReference type="EMBL" id="ADK81635.1"/>
    </source>
</evidence>
<organism evidence="1 2">
    <name type="scientific">Sediminispirochaeta smaragdinae (strain DSM 11293 / JCM 15392 / SEBR 4228)</name>
    <name type="common">Spirochaeta smaragdinae</name>
    <dbReference type="NCBI Taxonomy" id="573413"/>
    <lineage>
        <taxon>Bacteria</taxon>
        <taxon>Pseudomonadati</taxon>
        <taxon>Spirochaetota</taxon>
        <taxon>Spirochaetia</taxon>
        <taxon>Spirochaetales</taxon>
        <taxon>Spirochaetaceae</taxon>
        <taxon>Sediminispirochaeta</taxon>
    </lineage>
</organism>
<gene>
    <name evidence="1" type="ordered locus">Spirs_2522</name>
</gene>
<evidence type="ECO:0000313" key="2">
    <source>
        <dbReference type="Proteomes" id="UP000002318"/>
    </source>
</evidence>
<accession>E1R3K4</accession>
<dbReference type="HOGENOM" id="CLU_2107476_0_0_12"/>
<reference evidence="1 2" key="1">
    <citation type="journal article" date="2010" name="Stand. Genomic Sci.">
        <title>Complete genome sequence of Spirochaeta smaragdinae type strain (SEBR 4228).</title>
        <authorList>
            <person name="Mavromatis K."/>
            <person name="Yasawong M."/>
            <person name="Chertkov O."/>
            <person name="Lapidus A."/>
            <person name="Lucas S."/>
            <person name="Nolan M."/>
            <person name="Del Rio T.G."/>
            <person name="Tice H."/>
            <person name="Cheng J.F."/>
            <person name="Pitluck S."/>
            <person name="Liolios K."/>
            <person name="Ivanova N."/>
            <person name="Tapia R."/>
            <person name="Han C."/>
            <person name="Bruce D."/>
            <person name="Goodwin L."/>
            <person name="Pati A."/>
            <person name="Chen A."/>
            <person name="Palaniappan K."/>
            <person name="Land M."/>
            <person name="Hauser L."/>
            <person name="Chang Y.J."/>
            <person name="Jeffries C.D."/>
            <person name="Detter J.C."/>
            <person name="Rohde M."/>
            <person name="Brambilla E."/>
            <person name="Spring S."/>
            <person name="Goker M."/>
            <person name="Sikorski J."/>
            <person name="Woyke T."/>
            <person name="Bristow J."/>
            <person name="Eisen J.A."/>
            <person name="Markowitz V."/>
            <person name="Hugenholtz P."/>
            <person name="Klenk H.P."/>
            <person name="Kyrpides N.C."/>
        </authorList>
    </citation>
    <scope>NUCLEOTIDE SEQUENCE [LARGE SCALE GENOMIC DNA]</scope>
    <source>
        <strain evidence="2">DSM 11293 / JCM 15392 / SEBR 4228</strain>
    </source>
</reference>
<dbReference type="EMBL" id="CP002116">
    <property type="protein sequence ID" value="ADK81635.1"/>
    <property type="molecule type" value="Genomic_DNA"/>
</dbReference>
<protein>
    <recommendedName>
        <fullName evidence="3">Phage protein</fullName>
    </recommendedName>
</protein>
<dbReference type="STRING" id="573413.Spirs_2522"/>
<dbReference type="OrthoDB" id="371162at2"/>
<dbReference type="KEGG" id="ssm:Spirs_2522"/>
<sequence length="115" mass="12772">MAEDYKRVTIETLNKGAVIDLFDEAWQQIMDNIADDNCDAQITREVTVSVKVKPSKDRSSANTICGVKTKLAPIKPTESFVLFSKSGGSMEAYTTDPRQQDLPMEENIVQMQGAK</sequence>
<dbReference type="AlphaFoldDB" id="E1R3K4"/>
<evidence type="ECO:0008006" key="3">
    <source>
        <dbReference type="Google" id="ProtNLM"/>
    </source>
</evidence>
<dbReference type="eggNOG" id="ENOG50331KR">
    <property type="taxonomic scope" value="Bacteria"/>
</dbReference>
<dbReference type="Proteomes" id="UP000002318">
    <property type="component" value="Chromosome"/>
</dbReference>
<dbReference type="RefSeq" id="WP_013255097.1">
    <property type="nucleotide sequence ID" value="NC_014364.1"/>
</dbReference>